<evidence type="ECO:0000256" key="7">
    <source>
        <dbReference type="ARBA" id="ARBA00022827"/>
    </source>
</evidence>
<feature type="domain" description="Pyridine nucleotide-disulphide oxidoreductase dimerisation" evidence="17">
    <location>
        <begin position="339"/>
        <end position="449"/>
    </location>
</feature>
<accession>A0A6P1CNH2</accession>
<keyword evidence="6 16" id="KW-0285">Flavoprotein</keyword>
<dbReference type="SUPFAM" id="SSF55424">
    <property type="entry name" value="FAD/NAD-linked reductases, dimerisation (C-terminal) domain"/>
    <property type="match status" value="1"/>
</dbReference>
<dbReference type="InterPro" id="IPR050151">
    <property type="entry name" value="Class-I_Pyr_Nuc-Dis_Oxidored"/>
</dbReference>
<dbReference type="InterPro" id="IPR023753">
    <property type="entry name" value="FAD/NAD-binding_dom"/>
</dbReference>
<keyword evidence="10" id="KW-1015">Disulfide bond</keyword>
<feature type="binding site" evidence="14">
    <location>
        <position position="117"/>
    </location>
    <ligand>
        <name>FAD</name>
        <dbReference type="ChEBI" id="CHEBI:57692"/>
    </ligand>
</feature>
<dbReference type="InterPro" id="IPR012999">
    <property type="entry name" value="Pyr_OxRdtase_I_AS"/>
</dbReference>
<dbReference type="InterPro" id="IPR036188">
    <property type="entry name" value="FAD/NAD-bd_sf"/>
</dbReference>
<evidence type="ECO:0000256" key="2">
    <source>
        <dbReference type="ARBA" id="ARBA00007532"/>
    </source>
</evidence>
<name>A0A6P1CNH2_9NOCA</name>
<evidence type="ECO:0000256" key="3">
    <source>
        <dbReference type="ARBA" id="ARBA00012608"/>
    </source>
</evidence>
<comment type="catalytic activity">
    <reaction evidence="12 16">
        <text>N(6)-[(R)-dihydrolipoyl]-L-lysyl-[protein] + NAD(+) = N(6)-[(R)-lipoyl]-L-lysyl-[protein] + NADH + H(+)</text>
        <dbReference type="Rhea" id="RHEA:15045"/>
        <dbReference type="Rhea" id="RHEA-COMP:10474"/>
        <dbReference type="Rhea" id="RHEA-COMP:10475"/>
        <dbReference type="ChEBI" id="CHEBI:15378"/>
        <dbReference type="ChEBI" id="CHEBI:57540"/>
        <dbReference type="ChEBI" id="CHEBI:57945"/>
        <dbReference type="ChEBI" id="CHEBI:83099"/>
        <dbReference type="ChEBI" id="CHEBI:83100"/>
        <dbReference type="EC" id="1.8.1.4"/>
    </reaction>
</comment>
<organism evidence="19 20">
    <name type="scientific">Nocardia cyriacigeorgica</name>
    <dbReference type="NCBI Taxonomy" id="135487"/>
    <lineage>
        <taxon>Bacteria</taxon>
        <taxon>Bacillati</taxon>
        <taxon>Actinomycetota</taxon>
        <taxon>Actinomycetes</taxon>
        <taxon>Mycobacteriales</taxon>
        <taxon>Nocardiaceae</taxon>
        <taxon>Nocardia</taxon>
    </lineage>
</organism>
<comment type="cofactor">
    <cofactor evidence="14 16">
        <name>FAD</name>
        <dbReference type="ChEBI" id="CHEBI:57692"/>
    </cofactor>
    <text evidence="14 16">Binds 1 FAD per subunit.</text>
</comment>
<dbReference type="GO" id="GO:0006103">
    <property type="term" value="P:2-oxoglutarate metabolic process"/>
    <property type="evidence" value="ECO:0007669"/>
    <property type="project" value="TreeGrafter"/>
</dbReference>
<protein>
    <recommendedName>
        <fullName evidence="4 16">Dihydrolipoyl dehydrogenase</fullName>
        <ecNumber evidence="3 16">1.8.1.4</ecNumber>
    </recommendedName>
</protein>
<evidence type="ECO:0000256" key="4">
    <source>
        <dbReference type="ARBA" id="ARBA00016961"/>
    </source>
</evidence>
<keyword evidence="14" id="KW-0547">Nucleotide-binding</keyword>
<dbReference type="PANTHER" id="PTHR22912">
    <property type="entry name" value="DISULFIDE OXIDOREDUCTASE"/>
    <property type="match status" value="1"/>
</dbReference>
<gene>
    <name evidence="19" type="primary">lpdA</name>
    <name evidence="19" type="ORF">GV791_16380</name>
</gene>
<dbReference type="AlphaFoldDB" id="A0A6P1CNH2"/>
<reference evidence="19 20" key="1">
    <citation type="submission" date="2020-01" db="EMBL/GenBank/DDBJ databases">
        <title>Genetics and antimicrobial susceptibilities of Nocardia species isolated from the soil; a comparison with species isolated from humans.</title>
        <authorList>
            <person name="Carrasco G."/>
            <person name="Monzon S."/>
            <person name="Sansegundo M."/>
            <person name="Garcia E."/>
            <person name="Garrido N."/>
            <person name="Medina M.J."/>
            <person name="Villalon P."/>
            <person name="Ramirez-Arocha A.C."/>
            <person name="Jimenez P."/>
            <person name="Cuesta I."/>
            <person name="Valdezate S."/>
        </authorList>
    </citation>
    <scope>NUCLEOTIDE SEQUENCE [LARGE SCALE GENOMIC DNA]</scope>
    <source>
        <strain evidence="19 20">CNM20110626</strain>
    </source>
</reference>
<feature type="active site" description="Proton acceptor" evidence="13">
    <location>
        <position position="439"/>
    </location>
</feature>
<keyword evidence="11 16" id="KW-0676">Redox-active center</keyword>
<evidence type="ECO:0000256" key="9">
    <source>
        <dbReference type="ARBA" id="ARBA00023027"/>
    </source>
</evidence>
<dbReference type="GO" id="GO:0004148">
    <property type="term" value="F:dihydrolipoyl dehydrogenase (NADH) activity"/>
    <property type="evidence" value="ECO:0007669"/>
    <property type="project" value="UniProtKB-EC"/>
</dbReference>
<feature type="binding site" evidence="14">
    <location>
        <position position="264"/>
    </location>
    <ligand>
        <name>NAD(+)</name>
        <dbReference type="ChEBI" id="CHEBI:57540"/>
    </ligand>
</feature>
<evidence type="ECO:0000256" key="12">
    <source>
        <dbReference type="ARBA" id="ARBA00049187"/>
    </source>
</evidence>
<dbReference type="PANTHER" id="PTHR22912:SF217">
    <property type="entry name" value="DIHYDROLIPOYL DEHYDROGENASE"/>
    <property type="match status" value="1"/>
</dbReference>
<comment type="similarity">
    <text evidence="2 16">Belongs to the class-I pyridine nucleotide-disulfide oxidoreductase family.</text>
</comment>
<dbReference type="InterPro" id="IPR004099">
    <property type="entry name" value="Pyr_nucl-diS_OxRdtase_dimer"/>
</dbReference>
<comment type="miscellaneous">
    <text evidence="16">The active site is a redox-active disulfide bond.</text>
</comment>
<evidence type="ECO:0000256" key="11">
    <source>
        <dbReference type="ARBA" id="ARBA00023284"/>
    </source>
</evidence>
<keyword evidence="9 14" id="KW-0520">NAD</keyword>
<feature type="binding site" evidence="14">
    <location>
        <position position="200"/>
    </location>
    <ligand>
        <name>NAD(+)</name>
        <dbReference type="ChEBI" id="CHEBI:57540"/>
    </ligand>
</feature>
<dbReference type="GO" id="GO:0050660">
    <property type="term" value="F:flavin adenine dinucleotide binding"/>
    <property type="evidence" value="ECO:0007669"/>
    <property type="project" value="InterPro"/>
</dbReference>
<dbReference type="NCBIfam" id="TIGR01350">
    <property type="entry name" value="lipoamide_DH"/>
    <property type="match status" value="1"/>
</dbReference>
<dbReference type="Pfam" id="PF02852">
    <property type="entry name" value="Pyr_redox_dim"/>
    <property type="match status" value="1"/>
</dbReference>
<evidence type="ECO:0000256" key="10">
    <source>
        <dbReference type="ARBA" id="ARBA00023157"/>
    </source>
</evidence>
<comment type="caution">
    <text evidence="19">The sequence shown here is derived from an EMBL/GenBank/DDBJ whole genome shotgun (WGS) entry which is preliminary data.</text>
</comment>
<evidence type="ECO:0000256" key="16">
    <source>
        <dbReference type="RuleBase" id="RU003692"/>
    </source>
</evidence>
<dbReference type="PRINTS" id="PR00411">
    <property type="entry name" value="PNDRDTASEI"/>
</dbReference>
<dbReference type="InterPro" id="IPR016156">
    <property type="entry name" value="FAD/NAD-linked_Rdtase_dimer_sf"/>
</dbReference>
<dbReference type="Pfam" id="PF07992">
    <property type="entry name" value="Pyr_redox_2"/>
    <property type="match status" value="1"/>
</dbReference>
<proteinExistence type="inferred from homology"/>
<dbReference type="PIRSF" id="PIRSF000350">
    <property type="entry name" value="Mercury_reductase_MerA"/>
    <property type="match status" value="1"/>
</dbReference>
<feature type="domain" description="FAD/NAD(P)-binding" evidence="18">
    <location>
        <begin position="9"/>
        <end position="319"/>
    </location>
</feature>
<sequence>MTTTARDSDVLILGGGPAGYACAIRARQLGLTPTVIEAAELGGTCLHRGCIPTKALLHVAETVDAIRSAHTLGIRAELGDIDMAAVREHQDSIIGRMHNGLRGLLAAAEVTVVTGRGRLVDPHTIRVGDDHYRGSAIVLAMGSQPARIPGIEYGPRVCDSTAALRLTDVPQRAAILGGGVIGVEFASIWASLGAAVTIVEAESRLLPTEDSWSSRLLQRVFAARGITTITDAKVTGVDTTPDAVRLDLSTGQSFDADVALVATGRVPRTDDCGLAAAGVRTDPRGHVVTDELLQAAPGIYAIGDIVAGLQLAHRSFAQGIAVAEHIAGRTPSLPYELAVPRVTYSHPEVAGIGLTEEAARRIHATISTTVHDLAGNGRSQILGTAGGVKVIRSGTDASPGPVVGIHMVGDRVGELIGEAQLIVGWEATPEDIAPLVHAHPTQNEALGEAMLALAGKPLHSRH</sequence>
<keyword evidence="8 16" id="KW-0560">Oxidoreductase</keyword>
<dbReference type="PROSITE" id="PS00076">
    <property type="entry name" value="PYRIDINE_REDOX_1"/>
    <property type="match status" value="1"/>
</dbReference>
<evidence type="ECO:0000256" key="1">
    <source>
        <dbReference type="ARBA" id="ARBA00004496"/>
    </source>
</evidence>
<dbReference type="RefSeq" id="WP_163845511.1">
    <property type="nucleotide sequence ID" value="NZ_CP107969.1"/>
</dbReference>
<evidence type="ECO:0000313" key="19">
    <source>
        <dbReference type="EMBL" id="NEW34121.1"/>
    </source>
</evidence>
<evidence type="ECO:0000256" key="13">
    <source>
        <dbReference type="PIRSR" id="PIRSR000350-2"/>
    </source>
</evidence>
<dbReference type="EMBL" id="JAAGVB010000023">
    <property type="protein sequence ID" value="NEW34121.1"/>
    <property type="molecule type" value="Genomic_DNA"/>
</dbReference>
<evidence type="ECO:0000256" key="14">
    <source>
        <dbReference type="PIRSR" id="PIRSR000350-3"/>
    </source>
</evidence>
<evidence type="ECO:0000256" key="6">
    <source>
        <dbReference type="ARBA" id="ARBA00022630"/>
    </source>
</evidence>
<feature type="binding site" evidence="14">
    <location>
        <begin position="177"/>
        <end position="184"/>
    </location>
    <ligand>
        <name>NAD(+)</name>
        <dbReference type="ChEBI" id="CHEBI:57540"/>
    </ligand>
</feature>
<evidence type="ECO:0000259" key="18">
    <source>
        <dbReference type="Pfam" id="PF07992"/>
    </source>
</evidence>
<feature type="binding site" evidence="14">
    <location>
        <position position="304"/>
    </location>
    <ligand>
        <name>FAD</name>
        <dbReference type="ChEBI" id="CHEBI:57692"/>
    </ligand>
</feature>
<evidence type="ECO:0000256" key="8">
    <source>
        <dbReference type="ARBA" id="ARBA00023002"/>
    </source>
</evidence>
<keyword evidence="7 14" id="KW-0274">FAD</keyword>
<dbReference type="PRINTS" id="PR00368">
    <property type="entry name" value="FADPNR"/>
</dbReference>
<evidence type="ECO:0000256" key="5">
    <source>
        <dbReference type="ARBA" id="ARBA00022490"/>
    </source>
</evidence>
<dbReference type="Gene3D" id="3.50.50.60">
    <property type="entry name" value="FAD/NAD(P)-binding domain"/>
    <property type="match status" value="2"/>
</dbReference>
<keyword evidence="5" id="KW-0963">Cytoplasm</keyword>
<comment type="subcellular location">
    <subcellularLocation>
        <location evidence="1">Cytoplasm</location>
    </subcellularLocation>
</comment>
<dbReference type="PROSITE" id="PS51257">
    <property type="entry name" value="PROKAR_LIPOPROTEIN"/>
    <property type="match status" value="1"/>
</dbReference>
<feature type="disulfide bond" description="Redox-active" evidence="15">
    <location>
        <begin position="45"/>
        <end position="50"/>
    </location>
</feature>
<dbReference type="Gene3D" id="3.30.390.30">
    <property type="match status" value="1"/>
</dbReference>
<dbReference type="InterPro" id="IPR001100">
    <property type="entry name" value="Pyr_nuc-diS_OxRdtase"/>
</dbReference>
<evidence type="ECO:0000313" key="20">
    <source>
        <dbReference type="Proteomes" id="UP000471166"/>
    </source>
</evidence>
<dbReference type="GO" id="GO:0005737">
    <property type="term" value="C:cytoplasm"/>
    <property type="evidence" value="ECO:0007669"/>
    <property type="project" value="UniProtKB-SubCell"/>
</dbReference>
<feature type="binding site" evidence="14">
    <location>
        <position position="54"/>
    </location>
    <ligand>
        <name>FAD</name>
        <dbReference type="ChEBI" id="CHEBI:57692"/>
    </ligand>
</feature>
<dbReference type="SUPFAM" id="SSF51905">
    <property type="entry name" value="FAD/NAD(P)-binding domain"/>
    <property type="match status" value="1"/>
</dbReference>
<dbReference type="EC" id="1.8.1.4" evidence="3 16"/>
<dbReference type="InterPro" id="IPR006258">
    <property type="entry name" value="Lipoamide_DH"/>
</dbReference>
<dbReference type="Proteomes" id="UP000471166">
    <property type="component" value="Unassembled WGS sequence"/>
</dbReference>
<evidence type="ECO:0000259" key="17">
    <source>
        <dbReference type="Pfam" id="PF02852"/>
    </source>
</evidence>
<evidence type="ECO:0000256" key="15">
    <source>
        <dbReference type="PIRSR" id="PIRSR000350-4"/>
    </source>
</evidence>